<gene>
    <name evidence="2" type="ORF">SAMN05216198_1009</name>
</gene>
<organism evidence="2 3">
    <name type="scientific">Halopseudomonas litoralis</name>
    <dbReference type="NCBI Taxonomy" id="797277"/>
    <lineage>
        <taxon>Bacteria</taxon>
        <taxon>Pseudomonadati</taxon>
        <taxon>Pseudomonadota</taxon>
        <taxon>Gammaproteobacteria</taxon>
        <taxon>Pseudomonadales</taxon>
        <taxon>Pseudomonadaceae</taxon>
        <taxon>Halopseudomonas</taxon>
    </lineage>
</organism>
<dbReference type="EMBL" id="LT629748">
    <property type="protein sequence ID" value="SDS02407.1"/>
    <property type="molecule type" value="Genomic_DNA"/>
</dbReference>
<reference evidence="3" key="1">
    <citation type="submission" date="2016-10" db="EMBL/GenBank/DDBJ databases">
        <authorList>
            <person name="Varghese N."/>
            <person name="Submissions S."/>
        </authorList>
    </citation>
    <scope>NUCLEOTIDE SEQUENCE [LARGE SCALE GENOMIC DNA]</scope>
    <source>
        <strain evidence="3">2SM5</strain>
    </source>
</reference>
<dbReference type="STRING" id="797277.SAMN05216198_1009"/>
<accession>A0A1H1NTV3</accession>
<sequence>MHNYSLARVAKLFGTGRNRLIRELKQRNILDHQRLPAQQHIDAGRFVTELREHTRNPLWNNGNGQLYSVAMVTPAGVRWLAAELGLQIKNMDEAA</sequence>
<evidence type="ECO:0000313" key="3">
    <source>
        <dbReference type="Proteomes" id="UP000243426"/>
    </source>
</evidence>
<dbReference type="InterPro" id="IPR005039">
    <property type="entry name" value="Ant_C"/>
</dbReference>
<protein>
    <submittedName>
        <fullName evidence="2">Anti-repressor protein</fullName>
    </submittedName>
</protein>
<evidence type="ECO:0000313" key="2">
    <source>
        <dbReference type="EMBL" id="SDS02407.1"/>
    </source>
</evidence>
<dbReference type="RefSeq" id="WP_090272317.1">
    <property type="nucleotide sequence ID" value="NZ_LT629748.1"/>
</dbReference>
<dbReference type="Proteomes" id="UP000243426">
    <property type="component" value="Chromosome I"/>
</dbReference>
<evidence type="ECO:0000259" key="1">
    <source>
        <dbReference type="Pfam" id="PF03374"/>
    </source>
</evidence>
<dbReference type="AlphaFoldDB" id="A0A1H1NTV3"/>
<dbReference type="Pfam" id="PF03374">
    <property type="entry name" value="ANT"/>
    <property type="match status" value="1"/>
</dbReference>
<feature type="domain" description="Antirepressor protein C-terminal" evidence="1">
    <location>
        <begin position="4"/>
        <end position="84"/>
    </location>
</feature>
<keyword evidence="3" id="KW-1185">Reference proteome</keyword>
<dbReference type="OrthoDB" id="6960690at2"/>
<name>A0A1H1NTV3_9GAMM</name>
<dbReference type="GO" id="GO:0003677">
    <property type="term" value="F:DNA binding"/>
    <property type="evidence" value="ECO:0007669"/>
    <property type="project" value="InterPro"/>
</dbReference>
<proteinExistence type="predicted"/>